<organism evidence="2">
    <name type="scientific">Caldilineaceae bacterium SB0664_bin_27</name>
    <dbReference type="NCBI Taxonomy" id="2605260"/>
    <lineage>
        <taxon>Bacteria</taxon>
        <taxon>Bacillati</taxon>
        <taxon>Chloroflexota</taxon>
        <taxon>Caldilineae</taxon>
        <taxon>Caldilineales</taxon>
        <taxon>Caldilineaceae</taxon>
    </lineage>
</organism>
<accession>A0A6B0YX78</accession>
<protein>
    <submittedName>
        <fullName evidence="2">DUF1828 domain-containing protein</fullName>
    </submittedName>
</protein>
<evidence type="ECO:0000259" key="1">
    <source>
        <dbReference type="Pfam" id="PF08861"/>
    </source>
</evidence>
<gene>
    <name evidence="2" type="ORF">F4Y42_12950</name>
</gene>
<reference evidence="2" key="1">
    <citation type="submission" date="2019-09" db="EMBL/GenBank/DDBJ databases">
        <title>Characterisation of the sponge microbiome using genome-centric metagenomics.</title>
        <authorList>
            <person name="Engelberts J.P."/>
            <person name="Robbins S.J."/>
            <person name="De Goeij J.M."/>
            <person name="Aranda M."/>
            <person name="Bell S.C."/>
            <person name="Webster N.S."/>
        </authorList>
    </citation>
    <scope>NUCLEOTIDE SEQUENCE</scope>
    <source>
        <strain evidence="2">SB0664_bin_27</strain>
    </source>
</reference>
<name>A0A6B0YX78_9CHLR</name>
<dbReference type="InterPro" id="IPR014960">
    <property type="entry name" value="DUF1828"/>
</dbReference>
<proteinExistence type="predicted"/>
<dbReference type="AlphaFoldDB" id="A0A6B0YX78"/>
<dbReference type="EMBL" id="VXRG01000107">
    <property type="protein sequence ID" value="MXY94342.1"/>
    <property type="molecule type" value="Genomic_DNA"/>
</dbReference>
<sequence>MGITSPNCFNLGFSMDINSVRESLKQSRTAGFDLYERRPGNHQLILPIHHEDGDMVEIYLQDSPQGDEFVRICDYGLTLMRLSYTYDISTPTRQQIFDSILINNGVGYEEGNLYLDAHMDRLYESILQFAGCAQKVCNMRFWSREITRSAFYDDLEAYVTTDLRSFSPSANQFPLSDYPVSVDWSLRLDSWNFYVFGVRGNDKAKVVALALLEFQKADLLFTSLVVHEDMEALGRKERIFLTRNADKQYPGLEDFEKSITRDIPRLVGVPA</sequence>
<feature type="domain" description="DUF1828" evidence="1">
    <location>
        <begin position="47"/>
        <end position="135"/>
    </location>
</feature>
<comment type="caution">
    <text evidence="2">The sequence shown here is derived from an EMBL/GenBank/DDBJ whole genome shotgun (WGS) entry which is preliminary data.</text>
</comment>
<dbReference type="Pfam" id="PF08861">
    <property type="entry name" value="DUF1828"/>
    <property type="match status" value="1"/>
</dbReference>
<evidence type="ECO:0000313" key="2">
    <source>
        <dbReference type="EMBL" id="MXY94342.1"/>
    </source>
</evidence>